<feature type="chain" id="PRO_5014702103" evidence="2">
    <location>
        <begin position="20"/>
        <end position="135"/>
    </location>
</feature>
<protein>
    <submittedName>
        <fullName evidence="3">Uncharacterized protein</fullName>
    </submittedName>
</protein>
<reference evidence="4" key="1">
    <citation type="submission" date="2017-09" db="EMBL/GenBank/DDBJ databases">
        <title>Depth-based differentiation of microbial function through sediment-hosted aquifers and enrichment of novel symbionts in the deep terrestrial subsurface.</title>
        <authorList>
            <person name="Probst A.J."/>
            <person name="Ladd B."/>
            <person name="Jarett J.K."/>
            <person name="Geller-Mcgrath D.E."/>
            <person name="Sieber C.M.K."/>
            <person name="Emerson J.B."/>
            <person name="Anantharaman K."/>
            <person name="Thomas B.C."/>
            <person name="Malmstrom R."/>
            <person name="Stieglmeier M."/>
            <person name="Klingl A."/>
            <person name="Woyke T."/>
            <person name="Ryan C.M."/>
            <person name="Banfield J.F."/>
        </authorList>
    </citation>
    <scope>NUCLEOTIDE SEQUENCE [LARGE SCALE GENOMIC DNA]</scope>
</reference>
<dbReference type="EMBL" id="PFSK01000029">
    <property type="protein sequence ID" value="PJC22638.1"/>
    <property type="molecule type" value="Genomic_DNA"/>
</dbReference>
<gene>
    <name evidence="3" type="ORF">CO059_02125</name>
</gene>
<organism evidence="3 4">
    <name type="scientific">candidate division WWE3 bacterium CG_4_9_14_0_2_um_filter_48_10</name>
    <dbReference type="NCBI Taxonomy" id="1975078"/>
    <lineage>
        <taxon>Bacteria</taxon>
        <taxon>Katanobacteria</taxon>
    </lineage>
</organism>
<feature type="transmembrane region" description="Helical" evidence="1">
    <location>
        <begin position="109"/>
        <end position="129"/>
    </location>
</feature>
<dbReference type="InterPro" id="IPR043993">
    <property type="entry name" value="T4SS_pilin"/>
</dbReference>
<keyword evidence="1" id="KW-0812">Transmembrane</keyword>
<evidence type="ECO:0000313" key="3">
    <source>
        <dbReference type="EMBL" id="PJC22638.1"/>
    </source>
</evidence>
<comment type="caution">
    <text evidence="3">The sequence shown here is derived from an EMBL/GenBank/DDBJ whole genome shotgun (WGS) entry which is preliminary data.</text>
</comment>
<dbReference type="Pfam" id="PF18895">
    <property type="entry name" value="T4SS_pilin"/>
    <property type="match status" value="1"/>
</dbReference>
<evidence type="ECO:0000256" key="2">
    <source>
        <dbReference type="SAM" id="SignalP"/>
    </source>
</evidence>
<evidence type="ECO:0000313" key="4">
    <source>
        <dbReference type="Proteomes" id="UP000228781"/>
    </source>
</evidence>
<proteinExistence type="predicted"/>
<keyword evidence="2" id="KW-0732">Signal</keyword>
<keyword evidence="1" id="KW-0472">Membrane</keyword>
<keyword evidence="1" id="KW-1133">Transmembrane helix</keyword>
<accession>A0A2M8EIS7</accession>
<sequence>MITLLLAKISFIIPSFFGAVDCSADPPGTSFLSIPHWWKYLPLEPDGAGGCAPHAINLPDDLWAIGLAIIDIMVRLAGIAVVFFIIYASISYIISQGNAEKTTAARKRITNSLIGLGVVLVASVFVAFIGNTIGK</sequence>
<name>A0A2M8EIS7_UNCKA</name>
<feature type="signal peptide" evidence="2">
    <location>
        <begin position="1"/>
        <end position="19"/>
    </location>
</feature>
<evidence type="ECO:0000256" key="1">
    <source>
        <dbReference type="SAM" id="Phobius"/>
    </source>
</evidence>
<feature type="transmembrane region" description="Helical" evidence="1">
    <location>
        <begin position="62"/>
        <end position="88"/>
    </location>
</feature>
<dbReference type="Proteomes" id="UP000228781">
    <property type="component" value="Unassembled WGS sequence"/>
</dbReference>
<dbReference type="AlphaFoldDB" id="A0A2M8EIS7"/>